<gene>
    <name evidence="1" type="ORF">LG368_00875</name>
</gene>
<dbReference type="RefSeq" id="WP_226752847.1">
    <property type="nucleotide sequence ID" value="NZ_JAJATW010000001.1"/>
</dbReference>
<dbReference type="EMBL" id="JAJATW010000001">
    <property type="protein sequence ID" value="MCB5160466.1"/>
    <property type="molecule type" value="Genomic_DNA"/>
</dbReference>
<sequence length="194" mass="22215">MMEKTNSFYSARKMAILIVMVLALYAPAKDLFKLVNTWFAAETIRIVDVSFGNHLPWQSQQSNYLTVGQNAQSNLSIPQIIYTKLQLSNPTSAAKTYRKIWLNFLHENGDLEYTTDYVFYNADTRQRLIGNSIELGPNSHIDVIAAHRFIPSYKDTRPVSMSVSWEKPNLLRDSACKYSLVNNSSNTFHHQCND</sequence>
<proteinExistence type="predicted"/>
<name>A0A9X1LDZ6_9GAMM</name>
<protein>
    <recommendedName>
        <fullName evidence="3">Cutinase</fullName>
    </recommendedName>
</protein>
<evidence type="ECO:0000313" key="2">
    <source>
        <dbReference type="Proteomes" id="UP001139095"/>
    </source>
</evidence>
<evidence type="ECO:0008006" key="3">
    <source>
        <dbReference type="Google" id="ProtNLM"/>
    </source>
</evidence>
<keyword evidence="2" id="KW-1185">Reference proteome</keyword>
<organism evidence="1 2">
    <name type="scientific">Marinomonas algarum</name>
    <dbReference type="NCBI Taxonomy" id="2883105"/>
    <lineage>
        <taxon>Bacteria</taxon>
        <taxon>Pseudomonadati</taxon>
        <taxon>Pseudomonadota</taxon>
        <taxon>Gammaproteobacteria</taxon>
        <taxon>Oceanospirillales</taxon>
        <taxon>Oceanospirillaceae</taxon>
        <taxon>Marinomonas</taxon>
    </lineage>
</organism>
<reference evidence="1" key="1">
    <citation type="submission" date="2021-10" db="EMBL/GenBank/DDBJ databases">
        <title>Marinomonas pontica sp. nov., isolated from the Black Sea.</title>
        <authorList>
            <person name="Zhao L.-H."/>
            <person name="Xue J.-H."/>
        </authorList>
    </citation>
    <scope>NUCLEOTIDE SEQUENCE</scope>
    <source>
        <strain evidence="1">E8</strain>
    </source>
</reference>
<comment type="caution">
    <text evidence="1">The sequence shown here is derived from an EMBL/GenBank/DDBJ whole genome shotgun (WGS) entry which is preliminary data.</text>
</comment>
<dbReference type="Proteomes" id="UP001139095">
    <property type="component" value="Unassembled WGS sequence"/>
</dbReference>
<accession>A0A9X1LDZ6</accession>
<evidence type="ECO:0000313" key="1">
    <source>
        <dbReference type="EMBL" id="MCB5160466.1"/>
    </source>
</evidence>
<dbReference type="AlphaFoldDB" id="A0A9X1LDZ6"/>